<evidence type="ECO:0000313" key="2">
    <source>
        <dbReference type="Proteomes" id="UP000439903"/>
    </source>
</evidence>
<sequence length="118" mass="14121">MHRKMEYKSAWECFKQNAELNDPFATYWVGYYLYYGHYGEKDQIMARKYFKEAADDYNFSDAQCKYAVSLLGGLCKETDVAAKDKFYDKIIRYFELAANNPKYRYLDVMYYLGDIYAN</sequence>
<dbReference type="EMBL" id="WTPW01001519">
    <property type="protein sequence ID" value="KAF0430586.1"/>
    <property type="molecule type" value="Genomic_DNA"/>
</dbReference>
<dbReference type="Gene3D" id="1.25.40.10">
    <property type="entry name" value="Tetratricopeptide repeat domain"/>
    <property type="match status" value="1"/>
</dbReference>
<protein>
    <submittedName>
        <fullName evidence="1">HCP-like protein</fullName>
    </submittedName>
</protein>
<name>A0A8H3X8Q4_GIGMA</name>
<reference evidence="1 2" key="1">
    <citation type="journal article" date="2019" name="Environ. Microbiol.">
        <title>At the nexus of three kingdoms: the genome of the mycorrhizal fungus Gigaspora margarita provides insights into plant, endobacterial and fungal interactions.</title>
        <authorList>
            <person name="Venice F."/>
            <person name="Ghignone S."/>
            <person name="Salvioli di Fossalunga A."/>
            <person name="Amselem J."/>
            <person name="Novero M."/>
            <person name="Xianan X."/>
            <person name="Sedzielewska Toro K."/>
            <person name="Morin E."/>
            <person name="Lipzen A."/>
            <person name="Grigoriev I.V."/>
            <person name="Henrissat B."/>
            <person name="Martin F.M."/>
            <person name="Bonfante P."/>
        </authorList>
    </citation>
    <scope>NUCLEOTIDE SEQUENCE [LARGE SCALE GENOMIC DNA]</scope>
    <source>
        <strain evidence="1 2">BEG34</strain>
    </source>
</reference>
<proteinExistence type="predicted"/>
<comment type="caution">
    <text evidence="1">The sequence shown here is derived from an EMBL/GenBank/DDBJ whole genome shotgun (WGS) entry which is preliminary data.</text>
</comment>
<dbReference type="AlphaFoldDB" id="A0A8H3X8Q4"/>
<keyword evidence="2" id="KW-1185">Reference proteome</keyword>
<dbReference type="Proteomes" id="UP000439903">
    <property type="component" value="Unassembled WGS sequence"/>
</dbReference>
<organism evidence="1 2">
    <name type="scientific">Gigaspora margarita</name>
    <dbReference type="NCBI Taxonomy" id="4874"/>
    <lineage>
        <taxon>Eukaryota</taxon>
        <taxon>Fungi</taxon>
        <taxon>Fungi incertae sedis</taxon>
        <taxon>Mucoromycota</taxon>
        <taxon>Glomeromycotina</taxon>
        <taxon>Glomeromycetes</taxon>
        <taxon>Diversisporales</taxon>
        <taxon>Gigasporaceae</taxon>
        <taxon>Gigaspora</taxon>
    </lineage>
</organism>
<evidence type="ECO:0000313" key="1">
    <source>
        <dbReference type="EMBL" id="KAF0430586.1"/>
    </source>
</evidence>
<gene>
    <name evidence="1" type="ORF">F8M41_005493</name>
</gene>
<accession>A0A8H3X8Q4</accession>
<dbReference type="SUPFAM" id="SSF81901">
    <property type="entry name" value="HCP-like"/>
    <property type="match status" value="1"/>
</dbReference>
<dbReference type="InterPro" id="IPR011990">
    <property type="entry name" value="TPR-like_helical_dom_sf"/>
</dbReference>